<dbReference type="AlphaFoldDB" id="A0A6A5QXI1"/>
<gene>
    <name evidence="8" type="ORF">BDU57DRAFT_16106</name>
</gene>
<dbReference type="GO" id="GO:0016020">
    <property type="term" value="C:membrane"/>
    <property type="evidence" value="ECO:0007669"/>
    <property type="project" value="UniProtKB-SubCell"/>
</dbReference>
<keyword evidence="2 6" id="KW-0812">Transmembrane</keyword>
<keyword evidence="9" id="KW-1185">Reference proteome</keyword>
<dbReference type="Proteomes" id="UP000800096">
    <property type="component" value="Unassembled WGS sequence"/>
</dbReference>
<reference evidence="8" key="1">
    <citation type="journal article" date="2020" name="Stud. Mycol.">
        <title>101 Dothideomycetes genomes: a test case for predicting lifestyles and emergence of pathogens.</title>
        <authorList>
            <person name="Haridas S."/>
            <person name="Albert R."/>
            <person name="Binder M."/>
            <person name="Bloem J."/>
            <person name="Labutti K."/>
            <person name="Salamov A."/>
            <person name="Andreopoulos B."/>
            <person name="Baker S."/>
            <person name="Barry K."/>
            <person name="Bills G."/>
            <person name="Bluhm B."/>
            <person name="Cannon C."/>
            <person name="Castanera R."/>
            <person name="Culley D."/>
            <person name="Daum C."/>
            <person name="Ezra D."/>
            <person name="Gonzalez J."/>
            <person name="Henrissat B."/>
            <person name="Kuo A."/>
            <person name="Liang C."/>
            <person name="Lipzen A."/>
            <person name="Lutzoni F."/>
            <person name="Magnuson J."/>
            <person name="Mondo S."/>
            <person name="Nolan M."/>
            <person name="Ohm R."/>
            <person name="Pangilinan J."/>
            <person name="Park H.-J."/>
            <person name="Ramirez L."/>
            <person name="Alfaro M."/>
            <person name="Sun H."/>
            <person name="Tritt A."/>
            <person name="Yoshinaga Y."/>
            <person name="Zwiers L.-H."/>
            <person name="Turgeon B."/>
            <person name="Goodwin S."/>
            <person name="Spatafora J."/>
            <person name="Crous P."/>
            <person name="Grigoriev I."/>
        </authorList>
    </citation>
    <scope>NUCLEOTIDE SEQUENCE</scope>
    <source>
        <strain evidence="8">HMLAC05119</strain>
    </source>
</reference>
<evidence type="ECO:0000256" key="4">
    <source>
        <dbReference type="ARBA" id="ARBA00023136"/>
    </source>
</evidence>
<keyword evidence="4 6" id="KW-0472">Membrane</keyword>
<dbReference type="OrthoDB" id="3529975at2759"/>
<feature type="transmembrane region" description="Helical" evidence="6">
    <location>
        <begin position="53"/>
        <end position="78"/>
    </location>
</feature>
<evidence type="ECO:0000313" key="9">
    <source>
        <dbReference type="Proteomes" id="UP000800096"/>
    </source>
</evidence>
<comment type="subcellular location">
    <subcellularLocation>
        <location evidence="1">Membrane</location>
        <topology evidence="1">Multi-pass membrane protein</topology>
    </subcellularLocation>
</comment>
<evidence type="ECO:0000256" key="2">
    <source>
        <dbReference type="ARBA" id="ARBA00022692"/>
    </source>
</evidence>
<feature type="transmembrane region" description="Helical" evidence="6">
    <location>
        <begin position="20"/>
        <end position="41"/>
    </location>
</feature>
<feature type="transmembrane region" description="Helical" evidence="6">
    <location>
        <begin position="106"/>
        <end position="126"/>
    </location>
</feature>
<evidence type="ECO:0000313" key="8">
    <source>
        <dbReference type="EMBL" id="KAF1920475.1"/>
    </source>
</evidence>
<sequence>MTEAGDDLPAFLAEDMGSSIIATSSVMIVLCTVFVGLRYYARHLASMSFSAQDVIILFAWLAEMGLCVNGIMMVNVAYTGRHKAYIVTVDPNKMTEHFKGVMISEVLHPAAVALPKLLVVLLYLPILTNKYERVMAKALIALISATWFSYTLAAVFQCQPYSFNWDKPAANRKCFNVQGYANISSVPNIITDLTVLILPLRTIWILKLSVGRRVGLLIIFLAGSVGIIASIIRTIVFARTLAAAGPLVDSTWNHVALVNWTTLEPGIYFLSACSLSFKPLFCMLAKTRLLQAFITHSKSTFRPGTSTHTTKHATQSDVALESMPGALSGRLTRLSEGRERSGVSKRMEVLVTTAVDVEWDEDWGASEEMRVGMRRQDGGNVVS</sequence>
<feature type="transmembrane region" description="Helical" evidence="6">
    <location>
        <begin position="216"/>
        <end position="238"/>
    </location>
</feature>
<evidence type="ECO:0000256" key="1">
    <source>
        <dbReference type="ARBA" id="ARBA00004141"/>
    </source>
</evidence>
<name>A0A6A5QXI1_AMPQU</name>
<dbReference type="Pfam" id="PF20684">
    <property type="entry name" value="Fung_rhodopsin"/>
    <property type="match status" value="1"/>
</dbReference>
<dbReference type="PANTHER" id="PTHR33048">
    <property type="entry name" value="PTH11-LIKE INTEGRAL MEMBRANE PROTEIN (AFU_ORTHOLOGUE AFUA_5G11245)"/>
    <property type="match status" value="1"/>
</dbReference>
<protein>
    <recommendedName>
        <fullName evidence="7">Rhodopsin domain-containing protein</fullName>
    </recommendedName>
</protein>
<proteinExistence type="inferred from homology"/>
<feature type="transmembrane region" description="Helical" evidence="6">
    <location>
        <begin position="185"/>
        <end position="204"/>
    </location>
</feature>
<dbReference type="InterPro" id="IPR049326">
    <property type="entry name" value="Rhodopsin_dom_fungi"/>
</dbReference>
<comment type="similarity">
    <text evidence="5">Belongs to the SAT4 family.</text>
</comment>
<organism evidence="8 9">
    <name type="scientific">Ampelomyces quisqualis</name>
    <name type="common">Powdery mildew agent</name>
    <dbReference type="NCBI Taxonomy" id="50730"/>
    <lineage>
        <taxon>Eukaryota</taxon>
        <taxon>Fungi</taxon>
        <taxon>Dikarya</taxon>
        <taxon>Ascomycota</taxon>
        <taxon>Pezizomycotina</taxon>
        <taxon>Dothideomycetes</taxon>
        <taxon>Pleosporomycetidae</taxon>
        <taxon>Pleosporales</taxon>
        <taxon>Pleosporineae</taxon>
        <taxon>Phaeosphaeriaceae</taxon>
        <taxon>Ampelomyces</taxon>
    </lineage>
</organism>
<evidence type="ECO:0000256" key="5">
    <source>
        <dbReference type="ARBA" id="ARBA00038359"/>
    </source>
</evidence>
<keyword evidence="3 6" id="KW-1133">Transmembrane helix</keyword>
<evidence type="ECO:0000259" key="7">
    <source>
        <dbReference type="Pfam" id="PF20684"/>
    </source>
</evidence>
<accession>A0A6A5QXI1</accession>
<dbReference type="PANTHER" id="PTHR33048:SF47">
    <property type="entry name" value="INTEGRAL MEMBRANE PROTEIN-RELATED"/>
    <property type="match status" value="1"/>
</dbReference>
<dbReference type="InterPro" id="IPR052337">
    <property type="entry name" value="SAT4-like"/>
</dbReference>
<evidence type="ECO:0000256" key="6">
    <source>
        <dbReference type="SAM" id="Phobius"/>
    </source>
</evidence>
<dbReference type="EMBL" id="ML979132">
    <property type="protein sequence ID" value="KAF1920475.1"/>
    <property type="molecule type" value="Genomic_DNA"/>
</dbReference>
<feature type="transmembrane region" description="Helical" evidence="6">
    <location>
        <begin position="138"/>
        <end position="156"/>
    </location>
</feature>
<feature type="domain" description="Rhodopsin" evidence="7">
    <location>
        <begin position="37"/>
        <end position="281"/>
    </location>
</feature>
<evidence type="ECO:0000256" key="3">
    <source>
        <dbReference type="ARBA" id="ARBA00022989"/>
    </source>
</evidence>